<comment type="caution">
    <text evidence="2">The sequence shown here is derived from an EMBL/GenBank/DDBJ whole genome shotgun (WGS) entry which is preliminary data.</text>
</comment>
<gene>
    <name evidence="2" type="ORF">LX32DRAFT_271221</name>
</gene>
<reference evidence="2" key="1">
    <citation type="submission" date="2021-06" db="EMBL/GenBank/DDBJ databases">
        <title>Comparative genomics, transcriptomics and evolutionary studies reveal genomic signatures of adaptation to plant cell wall in hemibiotrophic fungi.</title>
        <authorList>
            <consortium name="DOE Joint Genome Institute"/>
            <person name="Baroncelli R."/>
            <person name="Diaz J.F."/>
            <person name="Benocci T."/>
            <person name="Peng M."/>
            <person name="Battaglia E."/>
            <person name="Haridas S."/>
            <person name="Andreopoulos W."/>
            <person name="Labutti K."/>
            <person name="Pangilinan J."/>
            <person name="Floch G.L."/>
            <person name="Makela M.R."/>
            <person name="Henrissat B."/>
            <person name="Grigoriev I.V."/>
            <person name="Crouch J.A."/>
            <person name="De Vries R.P."/>
            <person name="Sukno S.A."/>
            <person name="Thon M.R."/>
        </authorList>
    </citation>
    <scope>NUCLEOTIDE SEQUENCE</scope>
    <source>
        <strain evidence="2">MAFF235873</strain>
    </source>
</reference>
<organism evidence="2 3">
    <name type="scientific">Colletotrichum zoysiae</name>
    <dbReference type="NCBI Taxonomy" id="1216348"/>
    <lineage>
        <taxon>Eukaryota</taxon>
        <taxon>Fungi</taxon>
        <taxon>Dikarya</taxon>
        <taxon>Ascomycota</taxon>
        <taxon>Pezizomycotina</taxon>
        <taxon>Sordariomycetes</taxon>
        <taxon>Hypocreomycetidae</taxon>
        <taxon>Glomerellales</taxon>
        <taxon>Glomerellaceae</taxon>
        <taxon>Colletotrichum</taxon>
        <taxon>Colletotrichum graminicola species complex</taxon>
    </lineage>
</organism>
<name>A0AAD9H2E1_9PEZI</name>
<dbReference type="AlphaFoldDB" id="A0AAD9H2E1"/>
<feature type="region of interest" description="Disordered" evidence="1">
    <location>
        <begin position="1"/>
        <end position="26"/>
    </location>
</feature>
<evidence type="ECO:0000313" key="3">
    <source>
        <dbReference type="Proteomes" id="UP001232148"/>
    </source>
</evidence>
<evidence type="ECO:0000256" key="1">
    <source>
        <dbReference type="SAM" id="MobiDB-lite"/>
    </source>
</evidence>
<feature type="region of interest" description="Disordered" evidence="1">
    <location>
        <begin position="131"/>
        <end position="154"/>
    </location>
</feature>
<accession>A0AAD9H2E1</accession>
<dbReference type="Proteomes" id="UP001232148">
    <property type="component" value="Unassembled WGS sequence"/>
</dbReference>
<dbReference type="EMBL" id="MU843134">
    <property type="protein sequence ID" value="KAK2021125.1"/>
    <property type="molecule type" value="Genomic_DNA"/>
</dbReference>
<protein>
    <submittedName>
        <fullName evidence="2">Uncharacterized protein</fullName>
    </submittedName>
</protein>
<evidence type="ECO:0000313" key="2">
    <source>
        <dbReference type="EMBL" id="KAK2021125.1"/>
    </source>
</evidence>
<sequence length="154" mass="16246">MRGTSFGDQMGPVQLTRRPSGETGPANQAGGYLRVCVCVCTDGATVLCVITAACALSLDDGGPTNTCQSATCLLASRASGWRGAILILLKPDAVGRRLDSTPPRCSRQVSTREARLCYCLRRMIPPTAVVRSARPPPPLGFEKPVRHGAQPPKG</sequence>
<proteinExistence type="predicted"/>
<keyword evidence="3" id="KW-1185">Reference proteome</keyword>